<keyword evidence="4" id="KW-0862">Zinc</keyword>
<dbReference type="GO" id="GO:0046872">
    <property type="term" value="F:metal ion binding"/>
    <property type="evidence" value="ECO:0007669"/>
    <property type="project" value="UniProtKB-KW"/>
</dbReference>
<reference evidence="6" key="2">
    <citation type="submission" date="2023-01" db="EMBL/GenBank/DDBJ databases">
        <authorList>
            <person name="Sun Q."/>
            <person name="Evtushenko L."/>
        </authorList>
    </citation>
    <scope>NUCLEOTIDE SEQUENCE</scope>
    <source>
        <strain evidence="6">VKM Ac-1958</strain>
    </source>
</reference>
<dbReference type="AlphaFoldDB" id="A0A9W6M879"/>
<dbReference type="GO" id="GO:0047974">
    <property type="term" value="F:guanosine deaminase activity"/>
    <property type="evidence" value="ECO:0007669"/>
    <property type="project" value="TreeGrafter"/>
</dbReference>
<comment type="similarity">
    <text evidence="1">Belongs to the cytidine and deoxycytidylate deaminase family.</text>
</comment>
<reference evidence="6" key="1">
    <citation type="journal article" date="2014" name="Int. J. Syst. Evol. Microbiol.">
        <title>Complete genome sequence of Corynebacterium casei LMG S-19264T (=DSM 44701T), isolated from a smear-ripened cheese.</title>
        <authorList>
            <consortium name="US DOE Joint Genome Institute (JGI-PGF)"/>
            <person name="Walter F."/>
            <person name="Albersmeier A."/>
            <person name="Kalinowski J."/>
            <person name="Ruckert C."/>
        </authorList>
    </citation>
    <scope>NUCLEOTIDE SEQUENCE</scope>
    <source>
        <strain evidence="6">VKM Ac-1958</strain>
    </source>
</reference>
<keyword evidence="2" id="KW-0479">Metal-binding</keyword>
<dbReference type="Pfam" id="PF00383">
    <property type="entry name" value="dCMP_cyt_deam_1"/>
    <property type="match status" value="1"/>
</dbReference>
<dbReference type="SUPFAM" id="SSF53927">
    <property type="entry name" value="Cytidine deaminase-like"/>
    <property type="match status" value="1"/>
</dbReference>
<evidence type="ECO:0000313" key="6">
    <source>
        <dbReference type="EMBL" id="GLK00951.1"/>
    </source>
</evidence>
<dbReference type="PANTHER" id="PTHR11079:SF161">
    <property type="entry name" value="CMP_DCMP-TYPE DEAMINASE DOMAIN-CONTAINING PROTEIN"/>
    <property type="match status" value="1"/>
</dbReference>
<comment type="caution">
    <text evidence="6">The sequence shown here is derived from an EMBL/GenBank/DDBJ whole genome shotgun (WGS) entry which is preliminary data.</text>
</comment>
<dbReference type="CDD" id="cd01285">
    <property type="entry name" value="nucleoside_deaminase"/>
    <property type="match status" value="1"/>
</dbReference>
<evidence type="ECO:0000259" key="5">
    <source>
        <dbReference type="PROSITE" id="PS51747"/>
    </source>
</evidence>
<evidence type="ECO:0000256" key="3">
    <source>
        <dbReference type="ARBA" id="ARBA00022801"/>
    </source>
</evidence>
<keyword evidence="3" id="KW-0378">Hydrolase</keyword>
<dbReference type="GO" id="GO:0006152">
    <property type="term" value="P:purine nucleoside catabolic process"/>
    <property type="evidence" value="ECO:0007669"/>
    <property type="project" value="TreeGrafter"/>
</dbReference>
<evidence type="ECO:0000256" key="1">
    <source>
        <dbReference type="ARBA" id="ARBA00006576"/>
    </source>
</evidence>
<feature type="domain" description="CMP/dCMP-type deaminase" evidence="5">
    <location>
        <begin position="1"/>
        <end position="114"/>
    </location>
</feature>
<dbReference type="FunFam" id="3.40.140.10:FF:000011">
    <property type="entry name" value="tRNA-specific adenosine deaminase"/>
    <property type="match status" value="1"/>
</dbReference>
<sequence>MTDSPFLQRAIDIAVANVADGGGPFGAVVVKDGEVIATGENRVTRDNDPSAHAEVVAIRRAAQALGTFSLQGCVLYSSCEPCPMCAATALWARVDEVVFAADREDAARGGFDDRHFWNLVGADYSTWDVPWRRGDTTTFFDPFSAWAENPGRAEY</sequence>
<dbReference type="PROSITE" id="PS51747">
    <property type="entry name" value="CYT_DCMP_DEAMINASES_2"/>
    <property type="match status" value="1"/>
</dbReference>
<evidence type="ECO:0000256" key="2">
    <source>
        <dbReference type="ARBA" id="ARBA00022723"/>
    </source>
</evidence>
<evidence type="ECO:0000256" key="4">
    <source>
        <dbReference type="ARBA" id="ARBA00022833"/>
    </source>
</evidence>
<proteinExistence type="inferred from homology"/>
<dbReference type="EMBL" id="BSET01000001">
    <property type="protein sequence ID" value="GLK00951.1"/>
    <property type="molecule type" value="Genomic_DNA"/>
</dbReference>
<dbReference type="PANTHER" id="PTHR11079">
    <property type="entry name" value="CYTOSINE DEAMINASE FAMILY MEMBER"/>
    <property type="match status" value="1"/>
</dbReference>
<dbReference type="Proteomes" id="UP001142325">
    <property type="component" value="Unassembled WGS sequence"/>
</dbReference>
<dbReference type="InterPro" id="IPR002125">
    <property type="entry name" value="CMP_dCMP_dom"/>
</dbReference>
<name>A0A9W6M879_9MICO</name>
<organism evidence="6 7">
    <name type="scientific">Microbacterium keratanolyticum</name>
    <dbReference type="NCBI Taxonomy" id="67574"/>
    <lineage>
        <taxon>Bacteria</taxon>
        <taxon>Bacillati</taxon>
        <taxon>Actinomycetota</taxon>
        <taxon>Actinomycetes</taxon>
        <taxon>Micrococcales</taxon>
        <taxon>Microbacteriaceae</taxon>
        <taxon>Microbacterium</taxon>
    </lineage>
</organism>
<keyword evidence="7" id="KW-1185">Reference proteome</keyword>
<dbReference type="RefSeq" id="WP_204938625.1">
    <property type="nucleotide sequence ID" value="NZ_BAAAUM010000001.1"/>
</dbReference>
<accession>A0A9W6M879</accession>
<gene>
    <name evidence="6" type="primary">guaD</name>
    <name evidence="6" type="ORF">GCM10017596_06660</name>
</gene>
<evidence type="ECO:0000313" key="7">
    <source>
        <dbReference type="Proteomes" id="UP001142325"/>
    </source>
</evidence>
<dbReference type="Gene3D" id="3.40.140.10">
    <property type="entry name" value="Cytidine Deaminase, domain 2"/>
    <property type="match status" value="1"/>
</dbReference>
<dbReference type="InterPro" id="IPR016193">
    <property type="entry name" value="Cytidine_deaminase-like"/>
</dbReference>
<protein>
    <submittedName>
        <fullName evidence="6">tRNA-specific adenosine deaminase</fullName>
    </submittedName>
</protein>